<comment type="pathway">
    <text evidence="2 11">Glycan biosynthesis; starch biosynthesis.</text>
</comment>
<evidence type="ECO:0000256" key="8">
    <source>
        <dbReference type="ARBA" id="ARBA00022741"/>
    </source>
</evidence>
<dbReference type="PROSITE" id="PS00809">
    <property type="entry name" value="ADP_GLC_PYROPHOSPH_2"/>
    <property type="match status" value="1"/>
</dbReference>
<dbReference type="UniPathway" id="UPA00152"/>
<name>A0A7S2Z633_9CHLO</name>
<dbReference type="InterPro" id="IPR005836">
    <property type="entry name" value="ADP_Glu_pyroP_CS"/>
</dbReference>
<gene>
    <name evidence="14" type="ORF">CLAU1311_LOCUS6908</name>
</gene>
<dbReference type="PROSITE" id="PS00808">
    <property type="entry name" value="ADP_GLC_PYROPHOSPH_1"/>
    <property type="match status" value="1"/>
</dbReference>
<dbReference type="InterPro" id="IPR011004">
    <property type="entry name" value="Trimer_LpxA-like_sf"/>
</dbReference>
<comment type="subcellular location">
    <subcellularLocation>
        <location evidence="11">Plastid</location>
        <location evidence="11">Chloroplast</location>
    </subcellularLocation>
</comment>
<comment type="subunit">
    <text evidence="11">Heterotetramer.</text>
</comment>
<keyword evidence="9 11" id="KW-0067">ATP-binding</keyword>
<keyword evidence="5" id="KW-0021">Allosteric enzyme</keyword>
<evidence type="ECO:0000256" key="10">
    <source>
        <dbReference type="ARBA" id="ARBA00022922"/>
    </source>
</evidence>
<keyword evidence="11" id="KW-0934">Plastid</keyword>
<feature type="region of interest" description="Disordered" evidence="12">
    <location>
        <begin position="1"/>
        <end position="74"/>
    </location>
</feature>
<evidence type="ECO:0000256" key="2">
    <source>
        <dbReference type="ARBA" id="ARBA00004727"/>
    </source>
</evidence>
<keyword evidence="10 11" id="KW-0750">Starch biosynthesis</keyword>
<keyword evidence="7 11" id="KW-0548">Nucleotidyltransferase</keyword>
<dbReference type="NCBIfam" id="NF002772">
    <property type="entry name" value="PRK02862.1"/>
    <property type="match status" value="1"/>
</dbReference>
<proteinExistence type="inferred from homology"/>
<protein>
    <recommendedName>
        <fullName evidence="4 11">Glucose-1-phosphate adenylyltransferase</fullName>
        <ecNumber evidence="4 11">2.7.7.27</ecNumber>
    </recommendedName>
    <alternativeName>
        <fullName evidence="11">ADP-glucose pyrophosphorylase</fullName>
    </alternativeName>
</protein>
<comment type="similarity">
    <text evidence="3 11">Belongs to the bacterial/plant glucose-1-phosphate adenylyltransferase family.</text>
</comment>
<dbReference type="GO" id="GO:0019252">
    <property type="term" value="P:starch biosynthetic process"/>
    <property type="evidence" value="ECO:0007669"/>
    <property type="project" value="UniProtKB-UniPathway"/>
</dbReference>
<dbReference type="FunFam" id="3.90.550.10:FF:000030">
    <property type="entry name" value="Glucose-1-phosphate adenylyltransferase"/>
    <property type="match status" value="1"/>
</dbReference>
<organism evidence="14">
    <name type="scientific">Chloropicon laureae</name>
    <dbReference type="NCBI Taxonomy" id="464258"/>
    <lineage>
        <taxon>Eukaryota</taxon>
        <taxon>Viridiplantae</taxon>
        <taxon>Chlorophyta</taxon>
        <taxon>Chloropicophyceae</taxon>
        <taxon>Chloropicales</taxon>
        <taxon>Chloropicaceae</taxon>
        <taxon>Chloropicon</taxon>
    </lineage>
</organism>
<dbReference type="GO" id="GO:0005978">
    <property type="term" value="P:glycogen biosynthetic process"/>
    <property type="evidence" value="ECO:0007669"/>
    <property type="project" value="InterPro"/>
</dbReference>
<dbReference type="PROSITE" id="PS00810">
    <property type="entry name" value="ADP_GLC_PYROPHOSPH_3"/>
    <property type="match status" value="1"/>
</dbReference>
<comment type="function">
    <text evidence="11">This protein plays a role in synthesis of starch. It catalyzes the synthesis of the activated glycosyl donor, ADP-glucose from Glc-1-P and ATP.</text>
</comment>
<dbReference type="Pfam" id="PF25247">
    <property type="entry name" value="LbH_GLGC"/>
    <property type="match status" value="1"/>
</dbReference>
<evidence type="ECO:0000313" key="14">
    <source>
        <dbReference type="EMBL" id="CAE0024265.1"/>
    </source>
</evidence>
<evidence type="ECO:0000256" key="4">
    <source>
        <dbReference type="ARBA" id="ARBA00012460"/>
    </source>
</evidence>
<evidence type="ECO:0000259" key="13">
    <source>
        <dbReference type="Pfam" id="PF00483"/>
    </source>
</evidence>
<dbReference type="CDD" id="cd02508">
    <property type="entry name" value="ADP_Glucose_PP"/>
    <property type="match status" value="1"/>
</dbReference>
<keyword evidence="6 11" id="KW-0808">Transferase</keyword>
<comment type="catalytic activity">
    <reaction evidence="1 11">
        <text>alpha-D-glucose 1-phosphate + ATP + H(+) = ADP-alpha-D-glucose + diphosphate</text>
        <dbReference type="Rhea" id="RHEA:12120"/>
        <dbReference type="ChEBI" id="CHEBI:15378"/>
        <dbReference type="ChEBI" id="CHEBI:30616"/>
        <dbReference type="ChEBI" id="CHEBI:33019"/>
        <dbReference type="ChEBI" id="CHEBI:57498"/>
        <dbReference type="ChEBI" id="CHEBI:58601"/>
        <dbReference type="EC" id="2.7.7.27"/>
    </reaction>
</comment>
<dbReference type="Pfam" id="PF00483">
    <property type="entry name" value="NTP_transferase"/>
    <property type="match status" value="1"/>
</dbReference>
<dbReference type="SUPFAM" id="SSF53448">
    <property type="entry name" value="Nucleotide-diphospho-sugar transferases"/>
    <property type="match status" value="1"/>
</dbReference>
<reference evidence="14" key="1">
    <citation type="submission" date="2021-01" db="EMBL/GenBank/DDBJ databases">
        <authorList>
            <person name="Corre E."/>
            <person name="Pelletier E."/>
            <person name="Niang G."/>
            <person name="Scheremetjew M."/>
            <person name="Finn R."/>
            <person name="Kale V."/>
            <person name="Holt S."/>
            <person name="Cochrane G."/>
            <person name="Meng A."/>
            <person name="Brown T."/>
            <person name="Cohen L."/>
        </authorList>
    </citation>
    <scope>NUCLEOTIDE SEQUENCE</scope>
    <source>
        <strain evidence="14">RCC856</strain>
    </source>
</reference>
<feature type="compositionally biased region" description="Low complexity" evidence="12">
    <location>
        <begin position="48"/>
        <end position="65"/>
    </location>
</feature>
<dbReference type="PANTHER" id="PTHR43523">
    <property type="entry name" value="GLUCOSE-1-PHOSPHATE ADENYLYLTRANSFERASE-RELATED"/>
    <property type="match status" value="1"/>
</dbReference>
<dbReference type="InterPro" id="IPR005835">
    <property type="entry name" value="NTP_transferase_dom"/>
</dbReference>
<dbReference type="InterPro" id="IPR029044">
    <property type="entry name" value="Nucleotide-diphossugar_trans"/>
</dbReference>
<keyword evidence="11" id="KW-0150">Chloroplast</keyword>
<dbReference type="Gene3D" id="2.160.10.10">
    <property type="entry name" value="Hexapeptide repeat proteins"/>
    <property type="match status" value="1"/>
</dbReference>
<dbReference type="EC" id="2.7.7.27" evidence="4 11"/>
<dbReference type="Gene3D" id="3.90.550.10">
    <property type="entry name" value="Spore Coat Polysaccharide Biosynthesis Protein SpsA, Chain A"/>
    <property type="match status" value="1"/>
</dbReference>
<dbReference type="GO" id="GO:0009507">
    <property type="term" value="C:chloroplast"/>
    <property type="evidence" value="ECO:0007669"/>
    <property type="project" value="UniProtKB-SubCell"/>
</dbReference>
<dbReference type="EMBL" id="HBHU01010622">
    <property type="protein sequence ID" value="CAE0024265.1"/>
    <property type="molecule type" value="Transcribed_RNA"/>
</dbReference>
<dbReference type="PANTHER" id="PTHR43523:SF12">
    <property type="entry name" value="GLUCOSE-1-PHOSPHATE ADENYLYLTRANSFERASE LARGE SUBUNIT 1, CHLOROPLASTIC-RELATED"/>
    <property type="match status" value="1"/>
</dbReference>
<feature type="domain" description="Nucleotidyl transferase" evidence="13">
    <location>
        <begin position="107"/>
        <end position="384"/>
    </location>
</feature>
<evidence type="ECO:0000256" key="1">
    <source>
        <dbReference type="ARBA" id="ARBA00000956"/>
    </source>
</evidence>
<accession>A0A7S2Z633</accession>
<keyword evidence="8 11" id="KW-0547">Nucleotide-binding</keyword>
<feature type="compositionally biased region" description="Basic residues" evidence="12">
    <location>
        <begin position="20"/>
        <end position="33"/>
    </location>
</feature>
<evidence type="ECO:0000256" key="3">
    <source>
        <dbReference type="ARBA" id="ARBA00010443"/>
    </source>
</evidence>
<evidence type="ECO:0000256" key="7">
    <source>
        <dbReference type="ARBA" id="ARBA00022695"/>
    </source>
</evidence>
<dbReference type="GO" id="GO:0005524">
    <property type="term" value="F:ATP binding"/>
    <property type="evidence" value="ECO:0007669"/>
    <property type="project" value="UniProtKB-KW"/>
</dbReference>
<dbReference type="GO" id="GO:0008878">
    <property type="term" value="F:glucose-1-phosphate adenylyltransferase activity"/>
    <property type="evidence" value="ECO:0007669"/>
    <property type="project" value="UniProtKB-EC"/>
</dbReference>
<dbReference type="AlphaFoldDB" id="A0A7S2Z633"/>
<evidence type="ECO:0000256" key="11">
    <source>
        <dbReference type="RuleBase" id="RU362093"/>
    </source>
</evidence>
<evidence type="ECO:0000256" key="9">
    <source>
        <dbReference type="ARBA" id="ARBA00022840"/>
    </source>
</evidence>
<dbReference type="CDD" id="cd04651">
    <property type="entry name" value="LbH_G1P_AT_C"/>
    <property type="match status" value="1"/>
</dbReference>
<evidence type="ECO:0000256" key="6">
    <source>
        <dbReference type="ARBA" id="ARBA00022679"/>
    </source>
</evidence>
<dbReference type="InterPro" id="IPR011831">
    <property type="entry name" value="ADP-Glc_PPase"/>
</dbReference>
<evidence type="ECO:0000256" key="5">
    <source>
        <dbReference type="ARBA" id="ARBA00022533"/>
    </source>
</evidence>
<dbReference type="NCBIfam" id="TIGR02091">
    <property type="entry name" value="glgC"/>
    <property type="match status" value="1"/>
</dbReference>
<dbReference type="SUPFAM" id="SSF51161">
    <property type="entry name" value="Trimeric LpxA-like enzymes"/>
    <property type="match status" value="1"/>
</dbReference>
<sequence>MTLGSVSVAVPSTSGNARRCVARHHRPHPHHAANTRLSSSGRSGLACRAAAPPSGSPGPSGSRRQQQQEKKSVVGKAVQLQDEAYTSAELSDELVMNKLDMQKTVLGVILGGGAGTRLYPLTKKRAKPAVPLGANYRLIDIPVSNCINSGINKMYCLTQFNSASLNRHMSQAYNAIVGGGPAGRGGFVEVLAAQQSPTNPEWFQGTADAVRQYLWLFQAAERDGIENYLILSGDHLYRMDYSEFVERHVASGADITVSALPCDEKRASAFGLMKIDDTGRIFEFAEKPQGEALKNMQVDTTVLGLDEARAQEMPYIASMGIYVFKTSAMIDLLTKHFPNANDFGSEVIPGANAMGMNIQAFLFDGYWEDIGTIEAFYKSNLALCESGDKLNFSFYDHEFPIYTMSRFLPPSKMIDCEINDSVIGDGCVIRHGSRVSNSVVGLRSLIGSNCVIEDALIMGSDYYETMDECELLPGCMPIGLGNGTTVRKCIIDKNARIGHNCQIINKDNVQEAMKEEEGYIIKDGIVVIIKDSIIPDGTII</sequence>
<evidence type="ECO:0000256" key="12">
    <source>
        <dbReference type="SAM" id="MobiDB-lite"/>
    </source>
</evidence>